<dbReference type="KEGG" id="pgg:FX982_04846"/>
<evidence type="ECO:0008006" key="3">
    <source>
        <dbReference type="Google" id="ProtNLM"/>
    </source>
</evidence>
<evidence type="ECO:0000313" key="2">
    <source>
        <dbReference type="Proteomes" id="UP000501989"/>
    </source>
</evidence>
<dbReference type="EMBL" id="CP053746">
    <property type="protein sequence ID" value="QKF53852.1"/>
    <property type="molecule type" value="Genomic_DNA"/>
</dbReference>
<organism evidence="1 2">
    <name type="scientific">Pseudomonas graminis</name>
    <dbReference type="NCBI Taxonomy" id="158627"/>
    <lineage>
        <taxon>Bacteria</taxon>
        <taxon>Pseudomonadati</taxon>
        <taxon>Pseudomonadota</taxon>
        <taxon>Gammaproteobacteria</taxon>
        <taxon>Pseudomonadales</taxon>
        <taxon>Pseudomonadaceae</taxon>
        <taxon>Pseudomonas</taxon>
    </lineage>
</organism>
<name>A0A6M8MUG4_9PSED</name>
<evidence type="ECO:0000313" key="1">
    <source>
        <dbReference type="EMBL" id="QKF53852.1"/>
    </source>
</evidence>
<proteinExistence type="predicted"/>
<sequence length="326" mass="36086">MVEAMGGFFELELRRGQHPYPHARAYNLARSAFQALLLAQQARRVWIPHFICSVMPDAARAVDVEVVRYGMNDLLEPAALPVLGPREVFLYVNYFGLKDAYIRDTLAGQYGGALIVDNSQALFCAPVDGIPTLYSPRKFVGVPDGGWRVNGPCDLEQLPPGNSANRFDALLGRLANGPEAHYADFQNTEEALGTEGMRGMSAITTRLLNSIDYDEIGSRRRANFSQLHDALGALNTFKALDLTPTAALCYPLLLKDVQEAEKVSAALLKQRIYVPCYWRDVLSDSNVPTLEQDMTRRLLPLPVDQRYGASDIARLANLILQASRTS</sequence>
<dbReference type="SUPFAM" id="SSF53383">
    <property type="entry name" value="PLP-dependent transferases"/>
    <property type="match status" value="1"/>
</dbReference>
<dbReference type="RefSeq" id="WP_172612890.1">
    <property type="nucleotide sequence ID" value="NZ_CP053746.1"/>
</dbReference>
<dbReference type="InterPro" id="IPR015424">
    <property type="entry name" value="PyrdxlP-dep_Trfase"/>
</dbReference>
<reference evidence="2" key="1">
    <citation type="submission" date="2019-12" db="EMBL/GenBank/DDBJ databases">
        <title>Endophytic bacteria associated with Panax ginseng seedlings.</title>
        <authorList>
            <person name="Park J.M."/>
            <person name="Shin R."/>
            <person name="Jo S.H."/>
        </authorList>
    </citation>
    <scope>NUCLEOTIDE SEQUENCE [LARGE SCALE GENOMIC DNA]</scope>
    <source>
        <strain evidence="2">PgKB30</strain>
    </source>
</reference>
<dbReference type="AlphaFoldDB" id="A0A6M8MUG4"/>
<gene>
    <name evidence="1" type="ORF">FX982_04846</name>
</gene>
<accession>A0A6M8MUG4</accession>
<dbReference type="Proteomes" id="UP000501989">
    <property type="component" value="Chromosome"/>
</dbReference>
<protein>
    <recommendedName>
        <fullName evidence="3">dTDP-4-amino-4,6-dideoxygalactose transaminase</fullName>
    </recommendedName>
</protein>
<keyword evidence="2" id="KW-1185">Reference proteome</keyword>